<organism evidence="1">
    <name type="scientific">Utricularia reniformis</name>
    <dbReference type="NCBI Taxonomy" id="192314"/>
    <lineage>
        <taxon>Eukaryota</taxon>
        <taxon>Viridiplantae</taxon>
        <taxon>Streptophyta</taxon>
        <taxon>Embryophyta</taxon>
        <taxon>Tracheophyta</taxon>
        <taxon>Spermatophyta</taxon>
        <taxon>Magnoliopsida</taxon>
        <taxon>eudicotyledons</taxon>
        <taxon>Gunneridae</taxon>
        <taxon>Pentapetalae</taxon>
        <taxon>asterids</taxon>
        <taxon>lamiids</taxon>
        <taxon>Lamiales</taxon>
        <taxon>Lentibulariaceae</taxon>
        <taxon>Utricularia</taxon>
    </lineage>
</organism>
<name>A0A1Y0B0K2_9LAMI</name>
<geneLocation type="mitochondrion" evidence="1"/>
<accession>A0A1Y0B0K2</accession>
<dbReference type="AlphaFoldDB" id="A0A1Y0B0K2"/>
<keyword evidence="1" id="KW-0496">Mitochondrion</keyword>
<gene>
    <name evidence="1" type="ORF">AEK19_MT0655</name>
</gene>
<protein>
    <submittedName>
        <fullName evidence="1">Uncharacterized protein</fullName>
    </submittedName>
</protein>
<evidence type="ECO:0000313" key="1">
    <source>
        <dbReference type="EMBL" id="ART30907.1"/>
    </source>
</evidence>
<sequence length="48" mass="5423">MNLLQIVPFFHSKLENVGKGLFNQSSRKGQYLIIGQENSHVGLLLVRV</sequence>
<dbReference type="EMBL" id="KY774314">
    <property type="protein sequence ID" value="ART30907.1"/>
    <property type="molecule type" value="Genomic_DNA"/>
</dbReference>
<reference evidence="1" key="1">
    <citation type="submission" date="2017-03" db="EMBL/GenBank/DDBJ databases">
        <title>The mitochondrial genome of the carnivorous plant Utricularia reniformis (Lentibulariaceae): structure, comparative analysis and evolutionary landmarks.</title>
        <authorList>
            <person name="Silva S.R."/>
            <person name="Alvarenga D.O."/>
            <person name="Michael T.P."/>
            <person name="Miranda V.F.O."/>
            <person name="Varani A.M."/>
        </authorList>
    </citation>
    <scope>NUCLEOTIDE SEQUENCE</scope>
</reference>
<proteinExistence type="predicted"/>